<dbReference type="Gene3D" id="3.30.43.10">
    <property type="entry name" value="Uridine Diphospho-n-acetylenolpyruvylglucosamine Reductase, domain 2"/>
    <property type="match status" value="1"/>
</dbReference>
<dbReference type="Gene3D" id="3.30.390.50">
    <property type="entry name" value="CO dehydrogenase flavoprotein, C-terminal domain"/>
    <property type="match status" value="1"/>
</dbReference>
<keyword evidence="1" id="KW-0285">Flavoprotein</keyword>
<evidence type="ECO:0000256" key="1">
    <source>
        <dbReference type="ARBA" id="ARBA00022630"/>
    </source>
</evidence>
<evidence type="ECO:0000313" key="4">
    <source>
        <dbReference type="EMBL" id="TCK30757.1"/>
    </source>
</evidence>
<dbReference type="InterPro" id="IPR016169">
    <property type="entry name" value="FAD-bd_PCMH_sub2"/>
</dbReference>
<dbReference type="EMBL" id="SMFY01000001">
    <property type="protein sequence ID" value="TCK30757.1"/>
    <property type="molecule type" value="Genomic_DNA"/>
</dbReference>
<comment type="caution">
    <text evidence="4">The sequence shown here is derived from an EMBL/GenBank/DDBJ whole genome shotgun (WGS) entry which is preliminary data.</text>
</comment>
<dbReference type="InterPro" id="IPR016167">
    <property type="entry name" value="FAD-bd_PCMH_sub1"/>
</dbReference>
<dbReference type="SUPFAM" id="SSF56176">
    <property type="entry name" value="FAD-binding/transporter-associated domain-like"/>
    <property type="match status" value="1"/>
</dbReference>
<dbReference type="SMART" id="SM01092">
    <property type="entry name" value="CO_deh_flav_C"/>
    <property type="match status" value="1"/>
</dbReference>
<dbReference type="InterPro" id="IPR036683">
    <property type="entry name" value="CO_DH_flav_C_dom_sf"/>
</dbReference>
<dbReference type="InterPro" id="IPR005107">
    <property type="entry name" value="CO_DH_flav_C"/>
</dbReference>
<gene>
    <name evidence="4" type="ORF">EV667_0857</name>
</gene>
<dbReference type="PANTHER" id="PTHR42659:SF9">
    <property type="entry name" value="XANTHINE DEHYDROGENASE FAD-BINDING SUBUNIT XDHB-RELATED"/>
    <property type="match status" value="1"/>
</dbReference>
<dbReference type="InterPro" id="IPR002346">
    <property type="entry name" value="Mopterin_DH_FAD-bd"/>
</dbReference>
<keyword evidence="5" id="KW-1185">Reference proteome</keyword>
<dbReference type="GO" id="GO:0071949">
    <property type="term" value="F:FAD binding"/>
    <property type="evidence" value="ECO:0007669"/>
    <property type="project" value="InterPro"/>
</dbReference>
<dbReference type="SUPFAM" id="SSF55447">
    <property type="entry name" value="CO dehydrogenase flavoprotein C-terminal domain-like"/>
    <property type="match status" value="1"/>
</dbReference>
<dbReference type="InterPro" id="IPR036318">
    <property type="entry name" value="FAD-bd_PCMH-like_sf"/>
</dbReference>
<feature type="domain" description="FAD-binding PCMH-type" evidence="3">
    <location>
        <begin position="1"/>
        <end position="230"/>
    </location>
</feature>
<organism evidence="4 5">
    <name type="scientific">Ancylobacter aquaticus</name>
    <dbReference type="NCBI Taxonomy" id="100"/>
    <lineage>
        <taxon>Bacteria</taxon>
        <taxon>Pseudomonadati</taxon>
        <taxon>Pseudomonadota</taxon>
        <taxon>Alphaproteobacteria</taxon>
        <taxon>Hyphomicrobiales</taxon>
        <taxon>Xanthobacteraceae</taxon>
        <taxon>Ancylobacter</taxon>
    </lineage>
</organism>
<evidence type="ECO:0000259" key="3">
    <source>
        <dbReference type="PROSITE" id="PS51387"/>
    </source>
</evidence>
<reference evidence="4 5" key="1">
    <citation type="submission" date="2019-03" db="EMBL/GenBank/DDBJ databases">
        <title>Genomic Encyclopedia of Type Strains, Phase IV (KMG-IV): sequencing the most valuable type-strain genomes for metagenomic binning, comparative biology and taxonomic classification.</title>
        <authorList>
            <person name="Goeker M."/>
        </authorList>
    </citation>
    <scope>NUCLEOTIDE SEQUENCE [LARGE SCALE GENOMIC DNA]</scope>
    <source>
        <strain evidence="4 5">DSM 101</strain>
    </source>
</reference>
<evidence type="ECO:0000256" key="2">
    <source>
        <dbReference type="ARBA" id="ARBA00022827"/>
    </source>
</evidence>
<dbReference type="OrthoDB" id="9814706at2"/>
<dbReference type="InterPro" id="IPR051312">
    <property type="entry name" value="Diverse_Substr_Oxidored"/>
</dbReference>
<dbReference type="InterPro" id="IPR016166">
    <property type="entry name" value="FAD-bd_PCMH"/>
</dbReference>
<dbReference type="Pfam" id="PF00941">
    <property type="entry name" value="FAD_binding_5"/>
    <property type="match status" value="1"/>
</dbReference>
<dbReference type="PANTHER" id="PTHR42659">
    <property type="entry name" value="XANTHINE DEHYDROGENASE SUBUNIT C-RELATED"/>
    <property type="match status" value="1"/>
</dbReference>
<dbReference type="AlphaFoldDB" id="A0A4R1I5X8"/>
<accession>A0A4R1I5X8</accession>
<dbReference type="Pfam" id="PF03450">
    <property type="entry name" value="CO_deh_flav_C"/>
    <property type="match status" value="1"/>
</dbReference>
<evidence type="ECO:0000313" key="5">
    <source>
        <dbReference type="Proteomes" id="UP000295030"/>
    </source>
</evidence>
<dbReference type="PROSITE" id="PS51387">
    <property type="entry name" value="FAD_PCMH"/>
    <property type="match status" value="1"/>
</dbReference>
<name>A0A4R1I5X8_ANCAQ</name>
<dbReference type="Gene3D" id="3.30.465.10">
    <property type="match status" value="2"/>
</dbReference>
<sequence length="339" mass="35788">MRPFHYSRPPSMVEAVVEMRDVLAADPHASATFLAGGTTVLDLMKLEVMQPSRVIDLTALRQEFGYIRRDGASFQLGAFASMAEVAAHPDIIAHVPVIAQSLSLAASAQLRNMASLGGNVLQRTRCAYFRDPSWGACNKRVPGSGCAALEGANRAHAVLGTSAHCIATYPGDFAQALLALDATIVVVGPRGSRTLPFAALHRLPGTTPHLETHLHPGEIIAEFIVPAAPWARRSLYLKIRDRQSYEFAVASVAVALDIDGGTVREARIALGGVASVPWRAGEAEAALQGLPLSDESARTAAAAAFADATPHAHNAFKVALGQSTLVRALLQVASMEPAP</sequence>
<dbReference type="GO" id="GO:0016491">
    <property type="term" value="F:oxidoreductase activity"/>
    <property type="evidence" value="ECO:0007669"/>
    <property type="project" value="InterPro"/>
</dbReference>
<dbReference type="Proteomes" id="UP000295030">
    <property type="component" value="Unassembled WGS sequence"/>
</dbReference>
<protein>
    <submittedName>
        <fullName evidence="4">Xanthine dehydrogenase YagS FAD-binding subunit</fullName>
    </submittedName>
</protein>
<dbReference type="RefSeq" id="WP_131834043.1">
    <property type="nucleotide sequence ID" value="NZ_SMFY01000001.1"/>
</dbReference>
<keyword evidence="2" id="KW-0274">FAD</keyword>
<proteinExistence type="predicted"/>